<dbReference type="RefSeq" id="WP_171003570.1">
    <property type="nucleotide sequence ID" value="NZ_CP061336.1"/>
</dbReference>
<feature type="transmembrane region" description="Helical" evidence="5">
    <location>
        <begin position="231"/>
        <end position="251"/>
    </location>
</feature>
<protein>
    <submittedName>
        <fullName evidence="6">SLC13 family permease</fullName>
    </submittedName>
</protein>
<evidence type="ECO:0000256" key="5">
    <source>
        <dbReference type="SAM" id="Phobius"/>
    </source>
</evidence>
<sequence length="482" mass="52476">MNDAKTLKNAPEKPINKLSKGQWIGAIIGIVAAIIVYLIPLNIEPVAQATLALTVWLLIWLIVRPIDSGYTGLIFILGLILLKYPTPSIFSWFTISPGWFQISAFVIAATMVKSGLAKRLAYTIMYRLGANTIPKFMAVSVVVVFVMILLVPSPTALIAITIPLMIFVAEAWNLPARSESKKGVPPLALVSFFLLILCGMAGAWVKTGFSLNLLTLTMAKVDIEWMEWFKLAAPIIWIFGFVAVVFLVLFFKPDKNIIAPKEVLKAKVDELGAMTSTEKKVLGIMIVVLILWITESKHGIATGWVALGAVCVFAIPKLGVFKNFDEVVASINWPVMFFITAFSAMATALNSSGASAVIADIINVFKPASEVGYYIISSLVGTFGTAFLGVNMVQGVIIPFIVGWSQELGIAASKGLLAVWLPTVLGGNLLPSLLPSALFAWTFKYKGEKLFTFGDGFKIALVAYFAFYVVSAVLHVSYWNLF</sequence>
<dbReference type="PANTHER" id="PTHR10283">
    <property type="entry name" value="SOLUTE CARRIER FAMILY 13 MEMBER"/>
    <property type="match status" value="1"/>
</dbReference>
<feature type="transmembrane region" description="Helical" evidence="5">
    <location>
        <begin position="156"/>
        <end position="174"/>
    </location>
</feature>
<feature type="transmembrane region" description="Helical" evidence="5">
    <location>
        <begin position="45"/>
        <end position="63"/>
    </location>
</feature>
<feature type="transmembrane region" description="Helical" evidence="5">
    <location>
        <begin position="271"/>
        <end position="293"/>
    </location>
</feature>
<dbReference type="EMBL" id="CP061336">
    <property type="protein sequence ID" value="QNU67577.1"/>
    <property type="molecule type" value="Genomic_DNA"/>
</dbReference>
<keyword evidence="7" id="KW-1185">Reference proteome</keyword>
<feature type="transmembrane region" description="Helical" evidence="5">
    <location>
        <begin position="128"/>
        <end position="150"/>
    </location>
</feature>
<evidence type="ECO:0000313" key="7">
    <source>
        <dbReference type="Proteomes" id="UP000306409"/>
    </source>
</evidence>
<evidence type="ECO:0000256" key="2">
    <source>
        <dbReference type="ARBA" id="ARBA00022692"/>
    </source>
</evidence>
<evidence type="ECO:0000256" key="3">
    <source>
        <dbReference type="ARBA" id="ARBA00022989"/>
    </source>
</evidence>
<feature type="transmembrane region" description="Helical" evidence="5">
    <location>
        <begin position="416"/>
        <end position="441"/>
    </location>
</feature>
<keyword evidence="2 5" id="KW-0812">Transmembrane</keyword>
<dbReference type="InterPro" id="IPR001898">
    <property type="entry name" value="SLC13A/DASS"/>
</dbReference>
<accession>A0A7H1VQB5</accession>
<feature type="transmembrane region" description="Helical" evidence="5">
    <location>
        <begin position="371"/>
        <end position="404"/>
    </location>
</feature>
<dbReference type="KEGG" id="rher:EHE19_003605"/>
<evidence type="ECO:0000313" key="6">
    <source>
        <dbReference type="EMBL" id="QNU67577.1"/>
    </source>
</evidence>
<feature type="transmembrane region" description="Helical" evidence="5">
    <location>
        <begin position="333"/>
        <end position="359"/>
    </location>
</feature>
<organism evidence="6 7">
    <name type="scientific">Ruminiclostridium herbifermentans</name>
    <dbReference type="NCBI Taxonomy" id="2488810"/>
    <lineage>
        <taxon>Bacteria</taxon>
        <taxon>Bacillati</taxon>
        <taxon>Bacillota</taxon>
        <taxon>Clostridia</taxon>
        <taxon>Eubacteriales</taxon>
        <taxon>Oscillospiraceae</taxon>
        <taxon>Ruminiclostridium</taxon>
    </lineage>
</organism>
<feature type="transmembrane region" description="Helical" evidence="5">
    <location>
        <begin position="21"/>
        <end position="39"/>
    </location>
</feature>
<feature type="transmembrane region" description="Helical" evidence="5">
    <location>
        <begin position="186"/>
        <end position="205"/>
    </location>
</feature>
<dbReference type="AlphaFoldDB" id="A0A7H1VQB5"/>
<dbReference type="Pfam" id="PF00939">
    <property type="entry name" value="Na_sulph_symp"/>
    <property type="match status" value="1"/>
</dbReference>
<feature type="transmembrane region" description="Helical" evidence="5">
    <location>
        <begin position="461"/>
        <end position="481"/>
    </location>
</feature>
<keyword evidence="3 5" id="KW-1133">Transmembrane helix</keyword>
<reference evidence="6 7" key="1">
    <citation type="submission" date="2020-09" db="EMBL/GenBank/DDBJ databases">
        <title>Characterization and genome sequencing of Ruminiclostridium sp. nov. MA18.</title>
        <authorList>
            <person name="Rettenmaier R."/>
            <person name="Kowollik M.-L."/>
            <person name="Liebl W."/>
            <person name="Zverlov V."/>
        </authorList>
    </citation>
    <scope>NUCLEOTIDE SEQUENCE [LARGE SCALE GENOMIC DNA]</scope>
    <source>
        <strain evidence="6 7">MA18</strain>
    </source>
</reference>
<keyword evidence="4 5" id="KW-0472">Membrane</keyword>
<comment type="subcellular location">
    <subcellularLocation>
        <location evidence="1">Membrane</location>
        <topology evidence="1">Multi-pass membrane protein</topology>
    </subcellularLocation>
</comment>
<evidence type="ECO:0000256" key="1">
    <source>
        <dbReference type="ARBA" id="ARBA00004141"/>
    </source>
</evidence>
<name>A0A7H1VQB5_9FIRM</name>
<feature type="transmembrane region" description="Helical" evidence="5">
    <location>
        <begin position="70"/>
        <end position="93"/>
    </location>
</feature>
<feature type="transmembrane region" description="Helical" evidence="5">
    <location>
        <begin position="99"/>
        <end position="116"/>
    </location>
</feature>
<gene>
    <name evidence="6" type="ORF">EHE19_003605</name>
</gene>
<feature type="transmembrane region" description="Helical" evidence="5">
    <location>
        <begin position="299"/>
        <end position="321"/>
    </location>
</feature>
<dbReference type="Proteomes" id="UP000306409">
    <property type="component" value="Chromosome"/>
</dbReference>
<dbReference type="GO" id="GO:0005886">
    <property type="term" value="C:plasma membrane"/>
    <property type="evidence" value="ECO:0007669"/>
    <property type="project" value="TreeGrafter"/>
</dbReference>
<dbReference type="GO" id="GO:0022857">
    <property type="term" value="F:transmembrane transporter activity"/>
    <property type="evidence" value="ECO:0007669"/>
    <property type="project" value="InterPro"/>
</dbReference>
<proteinExistence type="predicted"/>
<evidence type="ECO:0000256" key="4">
    <source>
        <dbReference type="ARBA" id="ARBA00023136"/>
    </source>
</evidence>